<feature type="transmembrane region" description="Helical" evidence="2">
    <location>
        <begin position="68"/>
        <end position="90"/>
    </location>
</feature>
<organism evidence="5 7">
    <name type="scientific">Frigoribacterium faeni</name>
    <dbReference type="NCBI Taxonomy" id="145483"/>
    <lineage>
        <taxon>Bacteria</taxon>
        <taxon>Bacillati</taxon>
        <taxon>Actinomycetota</taxon>
        <taxon>Actinomycetes</taxon>
        <taxon>Micrococcales</taxon>
        <taxon>Microbacteriaceae</taxon>
        <taxon>Frigoribacterium</taxon>
    </lineage>
</organism>
<name>A0A7W3JK68_9MICO</name>
<feature type="region of interest" description="Disordered" evidence="1">
    <location>
        <begin position="139"/>
        <end position="200"/>
    </location>
</feature>
<dbReference type="RefSeq" id="WP_146856781.1">
    <property type="nucleotide sequence ID" value="NZ_BAAAHR010000003.1"/>
</dbReference>
<keyword evidence="2" id="KW-0812">Transmembrane</keyword>
<dbReference type="AlphaFoldDB" id="A0A7W3JK68"/>
<feature type="domain" description="YncI copper-binding" evidence="3">
    <location>
        <begin position="93"/>
        <end position="150"/>
    </location>
</feature>
<feature type="compositionally biased region" description="Low complexity" evidence="1">
    <location>
        <begin position="13"/>
        <end position="31"/>
    </location>
</feature>
<evidence type="ECO:0000313" key="5">
    <source>
        <dbReference type="EMBL" id="MBA8814343.1"/>
    </source>
</evidence>
<dbReference type="Pfam" id="PF07987">
    <property type="entry name" value="DUF1775"/>
    <property type="match status" value="2"/>
</dbReference>
<evidence type="ECO:0000313" key="7">
    <source>
        <dbReference type="Proteomes" id="UP000522688"/>
    </source>
</evidence>
<feature type="transmembrane region" description="Helical" evidence="2">
    <location>
        <begin position="302"/>
        <end position="321"/>
    </location>
</feature>
<keyword evidence="6" id="KW-1185">Reference proteome</keyword>
<evidence type="ECO:0000256" key="1">
    <source>
        <dbReference type="SAM" id="MobiDB-lite"/>
    </source>
</evidence>
<dbReference type="OrthoDB" id="9810871at2"/>
<dbReference type="InterPro" id="IPR012533">
    <property type="entry name" value="YcnI-copper_dom"/>
</dbReference>
<accession>A0A7W3JK68</accession>
<dbReference type="InterPro" id="IPR038507">
    <property type="entry name" value="YcnI-like_sf"/>
</dbReference>
<evidence type="ECO:0000313" key="6">
    <source>
        <dbReference type="Proteomes" id="UP000321154"/>
    </source>
</evidence>
<feature type="region of interest" description="Disordered" evidence="1">
    <location>
        <begin position="268"/>
        <end position="294"/>
    </location>
</feature>
<feature type="region of interest" description="Disordered" evidence="1">
    <location>
        <begin position="1"/>
        <end position="31"/>
    </location>
</feature>
<keyword evidence="2" id="KW-0472">Membrane</keyword>
<dbReference type="Proteomes" id="UP000321154">
    <property type="component" value="Unassembled WGS sequence"/>
</dbReference>
<dbReference type="EMBL" id="JACGWW010000004">
    <property type="protein sequence ID" value="MBA8814343.1"/>
    <property type="molecule type" value="Genomic_DNA"/>
</dbReference>
<evidence type="ECO:0000313" key="4">
    <source>
        <dbReference type="EMBL" id="GEK84456.1"/>
    </source>
</evidence>
<keyword evidence="2" id="KW-1133">Transmembrane helix</keyword>
<sequence>MRSRTPLHSTGDAADTPRTADTAPATATAAPATATAPAAACAALATAPAAHTTCAPTRTRARARTRTALLRASIAGAAGLALAVGLPTAASAHVDLEASSTAPATLSVLTFAVGHGCEGSPTTSLAIELPADVQAITPTIKPGWSITETPTEPTTSPGPSTGPTSDTSDPGTDPGTGTDPSTGTGTGTGTTITYTADTPLPDGYRDTVQISALLPVAGQPGDMVVFPTLQTCESGSTAWSELPSGDPADPEPNLPAPALTLTAAETDTTSAGVGDQGTAASGADEATRASSADPVDTTARTLGLGALLIGAVAVVLLTIALRRQQEARR</sequence>
<reference evidence="5 7" key="2">
    <citation type="submission" date="2020-07" db="EMBL/GenBank/DDBJ databases">
        <title>Sequencing the genomes of 1000 actinobacteria strains.</title>
        <authorList>
            <person name="Klenk H.-P."/>
        </authorList>
    </citation>
    <scope>NUCLEOTIDE SEQUENCE [LARGE SCALE GENOMIC DNA]</scope>
    <source>
        <strain evidence="5 7">DSM 10309</strain>
    </source>
</reference>
<dbReference type="Proteomes" id="UP000522688">
    <property type="component" value="Unassembled WGS sequence"/>
</dbReference>
<gene>
    <name evidence="5" type="ORF">FB463_002614</name>
    <name evidence="4" type="ORF">FFA01_27650</name>
</gene>
<comment type="caution">
    <text evidence="5">The sequence shown here is derived from an EMBL/GenBank/DDBJ whole genome shotgun (WGS) entry which is preliminary data.</text>
</comment>
<protein>
    <submittedName>
        <fullName evidence="5">Uncharacterized protein YcnI</fullName>
    </submittedName>
</protein>
<feature type="compositionally biased region" description="Low complexity" evidence="1">
    <location>
        <begin position="147"/>
        <end position="199"/>
    </location>
</feature>
<evidence type="ECO:0000256" key="2">
    <source>
        <dbReference type="SAM" id="Phobius"/>
    </source>
</evidence>
<dbReference type="EMBL" id="BJUV01000038">
    <property type="protein sequence ID" value="GEK84456.1"/>
    <property type="molecule type" value="Genomic_DNA"/>
</dbReference>
<reference evidence="4 6" key="1">
    <citation type="submission" date="2019-07" db="EMBL/GenBank/DDBJ databases">
        <title>Whole genome shotgun sequence of Frigoribacterium faeni NBRC 103066.</title>
        <authorList>
            <person name="Hosoyama A."/>
            <person name="Uohara A."/>
            <person name="Ohji S."/>
            <person name="Ichikawa N."/>
        </authorList>
    </citation>
    <scope>NUCLEOTIDE SEQUENCE [LARGE SCALE GENOMIC DNA]</scope>
    <source>
        <strain evidence="4 6">NBRC 103066</strain>
    </source>
</reference>
<proteinExistence type="predicted"/>
<evidence type="ECO:0000259" key="3">
    <source>
        <dbReference type="Pfam" id="PF07987"/>
    </source>
</evidence>
<dbReference type="Gene3D" id="2.60.40.2230">
    <property type="entry name" value="Uncharacterised protein YcnI-like PF07987, DUF1775"/>
    <property type="match status" value="1"/>
</dbReference>
<feature type="domain" description="YncI copper-binding" evidence="3">
    <location>
        <begin position="188"/>
        <end position="261"/>
    </location>
</feature>